<keyword evidence="3 7" id="KW-0812">Transmembrane</keyword>
<evidence type="ECO:0000256" key="5">
    <source>
        <dbReference type="ARBA" id="ARBA00023136"/>
    </source>
</evidence>
<evidence type="ECO:0000259" key="8">
    <source>
        <dbReference type="Pfam" id="PF02687"/>
    </source>
</evidence>
<evidence type="ECO:0000256" key="7">
    <source>
        <dbReference type="SAM" id="Phobius"/>
    </source>
</evidence>
<dbReference type="GO" id="GO:0005886">
    <property type="term" value="C:plasma membrane"/>
    <property type="evidence" value="ECO:0007669"/>
    <property type="project" value="UniProtKB-SubCell"/>
</dbReference>
<comment type="subcellular location">
    <subcellularLocation>
        <location evidence="1">Cell membrane</location>
        <topology evidence="1">Multi-pass membrane protein</topology>
    </subcellularLocation>
</comment>
<accession>H5SCE3</accession>
<dbReference type="GO" id="GO:0022857">
    <property type="term" value="F:transmembrane transporter activity"/>
    <property type="evidence" value="ECO:0007669"/>
    <property type="project" value="TreeGrafter"/>
</dbReference>
<feature type="transmembrane region" description="Helical" evidence="7">
    <location>
        <begin position="396"/>
        <end position="416"/>
    </location>
</feature>
<evidence type="ECO:0000256" key="4">
    <source>
        <dbReference type="ARBA" id="ARBA00022989"/>
    </source>
</evidence>
<feature type="domain" description="MacB-like periplasmic core" evidence="9">
    <location>
        <begin position="55"/>
        <end position="305"/>
    </location>
</feature>
<protein>
    <submittedName>
        <fullName evidence="10">ABC transport system ATP-binding protein/permease</fullName>
    </submittedName>
</protein>
<keyword evidence="10" id="KW-0547">Nucleotide-binding</keyword>
<keyword evidence="2" id="KW-1003">Cell membrane</keyword>
<feature type="transmembrane region" description="Helical" evidence="7">
    <location>
        <begin position="337"/>
        <end position="359"/>
    </location>
</feature>
<dbReference type="Pfam" id="PF12704">
    <property type="entry name" value="MacB_PCD"/>
    <property type="match status" value="1"/>
</dbReference>
<dbReference type="EMBL" id="AP011668">
    <property type="protein sequence ID" value="BAL53829.1"/>
    <property type="molecule type" value="Genomic_DNA"/>
</dbReference>
<reference evidence="10" key="2">
    <citation type="journal article" date="2012" name="PLoS ONE">
        <title>A Deeply Branching Thermophilic Bacterium with an Ancient Acetyl-CoA Pathway Dominates a Subsurface Ecosystem.</title>
        <authorList>
            <person name="Takami H."/>
            <person name="Noguchi H."/>
            <person name="Takaki Y."/>
            <person name="Uchiyama I."/>
            <person name="Toyoda A."/>
            <person name="Nishi S."/>
            <person name="Chee G.-J."/>
            <person name="Arai W."/>
            <person name="Nunoura T."/>
            <person name="Itoh T."/>
            <person name="Hattori M."/>
            <person name="Takai K."/>
        </authorList>
    </citation>
    <scope>NUCLEOTIDE SEQUENCE</scope>
</reference>
<evidence type="ECO:0000256" key="6">
    <source>
        <dbReference type="ARBA" id="ARBA00038076"/>
    </source>
</evidence>
<dbReference type="PANTHER" id="PTHR30572">
    <property type="entry name" value="MEMBRANE COMPONENT OF TRANSPORTER-RELATED"/>
    <property type="match status" value="1"/>
</dbReference>
<dbReference type="PANTHER" id="PTHR30572:SF4">
    <property type="entry name" value="ABC TRANSPORTER PERMEASE YTRF"/>
    <property type="match status" value="1"/>
</dbReference>
<feature type="transmembrane region" description="Helical" evidence="7">
    <location>
        <begin position="55"/>
        <end position="75"/>
    </location>
</feature>
<evidence type="ECO:0000256" key="3">
    <source>
        <dbReference type="ARBA" id="ARBA00022692"/>
    </source>
</evidence>
<reference evidence="10" key="1">
    <citation type="journal article" date="2005" name="Environ. Microbiol.">
        <title>Genetic and functional properties of uncultivated thermophilic crenarchaeotes from a subsurface gold mine as revealed by analysis of genome fragments.</title>
        <authorList>
            <person name="Nunoura T."/>
            <person name="Hirayama H."/>
            <person name="Takami H."/>
            <person name="Oida H."/>
            <person name="Nishi S."/>
            <person name="Shimamura S."/>
            <person name="Suzuki Y."/>
            <person name="Inagaki F."/>
            <person name="Takai K."/>
            <person name="Nealson K.H."/>
            <person name="Horikoshi K."/>
        </authorList>
    </citation>
    <scope>NUCLEOTIDE SEQUENCE</scope>
</reference>
<gene>
    <name evidence="10" type="ORF">HGMM_F09D09C23</name>
</gene>
<keyword evidence="5 7" id="KW-0472">Membrane</keyword>
<feature type="transmembrane region" description="Helical" evidence="7">
    <location>
        <begin position="428"/>
        <end position="450"/>
    </location>
</feature>
<comment type="similarity">
    <text evidence="6">Belongs to the ABC-4 integral membrane protein family.</text>
</comment>
<sequence length="467" mass="51191">MLDRQALLDILTYTFYAGLVAASLLVLAAPFLLGVKGRRCVTAAVRSLWLHKMRSFLSVLGIIIGTLAVIVLMAFGEGSMHEALEEIKRQGATNIVVTSVKPPEDSSATRRSFVARYGLTYDDLRYYEDALSEQVVSILPLRILPAEVRPVLAGNRMMNCRVVGTRPYYAVAFGLENALAEGRFLTEADESPVPANVAVIGSDVAQTLFPGESPLGKSIKFSGKDRAFVVVGVLKSRSPSTSGAIIEQFNSDVYIPLEASRALLGETQYIRATGSRSAEQVQLHQIIVTVREMAQVRPTADMIREQLRRYHLKPDWDIKIPLDRLEQAERTRMRARILLAAIAGISLLVGGIGIMNIMLASVTERTREIGIRRALGAKRGDITLQFLTEAIVQTTLGGIVGVVLGLLIVLVAPLVAERFFATHLPAKVHVPSIFLAFFFAVAVGVLFGWYPARRAAYLDPIEALRHE</sequence>
<keyword evidence="4 7" id="KW-1133">Transmembrane helix</keyword>
<dbReference type="InterPro" id="IPR003838">
    <property type="entry name" value="ABC3_permease_C"/>
</dbReference>
<dbReference type="InterPro" id="IPR050250">
    <property type="entry name" value="Macrolide_Exporter_MacB"/>
</dbReference>
<dbReference type="Pfam" id="PF02687">
    <property type="entry name" value="FtsX"/>
    <property type="match status" value="1"/>
</dbReference>
<dbReference type="InterPro" id="IPR025857">
    <property type="entry name" value="MacB_PCD"/>
</dbReference>
<feature type="domain" description="ABC3 transporter permease C-terminal" evidence="8">
    <location>
        <begin position="341"/>
        <end position="459"/>
    </location>
</feature>
<evidence type="ECO:0000313" key="10">
    <source>
        <dbReference type="EMBL" id="BAL53829.1"/>
    </source>
</evidence>
<name>H5SCE3_9BACT</name>
<feature type="transmembrane region" description="Helical" evidence="7">
    <location>
        <begin position="12"/>
        <end position="35"/>
    </location>
</feature>
<proteinExistence type="inferred from homology"/>
<dbReference type="GO" id="GO:0005524">
    <property type="term" value="F:ATP binding"/>
    <property type="evidence" value="ECO:0007669"/>
    <property type="project" value="UniProtKB-KW"/>
</dbReference>
<keyword evidence="10" id="KW-0067">ATP-binding</keyword>
<dbReference type="AlphaFoldDB" id="H5SCE3"/>
<organism evidence="10">
    <name type="scientific">uncultured Planctomycetota bacterium</name>
    <dbReference type="NCBI Taxonomy" id="120965"/>
    <lineage>
        <taxon>Bacteria</taxon>
        <taxon>Pseudomonadati</taxon>
        <taxon>Planctomycetota</taxon>
        <taxon>environmental samples</taxon>
    </lineage>
</organism>
<evidence type="ECO:0000256" key="1">
    <source>
        <dbReference type="ARBA" id="ARBA00004651"/>
    </source>
</evidence>
<evidence type="ECO:0000259" key="9">
    <source>
        <dbReference type="Pfam" id="PF12704"/>
    </source>
</evidence>
<evidence type="ECO:0000256" key="2">
    <source>
        <dbReference type="ARBA" id="ARBA00022475"/>
    </source>
</evidence>